<accession>A0AAJ1Z1N1</accession>
<evidence type="ECO:0000313" key="2">
    <source>
        <dbReference type="Proteomes" id="UP001248134"/>
    </source>
</evidence>
<dbReference type="Gene3D" id="2.40.40.60">
    <property type="match status" value="1"/>
</dbReference>
<organism evidence="1 2">
    <name type="scientific">Bacillus pseudomycoides</name>
    <dbReference type="NCBI Taxonomy" id="64104"/>
    <lineage>
        <taxon>Bacteria</taxon>
        <taxon>Bacillati</taxon>
        <taxon>Bacillota</taxon>
        <taxon>Bacilli</taxon>
        <taxon>Bacillales</taxon>
        <taxon>Bacillaceae</taxon>
        <taxon>Bacillus</taxon>
        <taxon>Bacillus cereus group</taxon>
    </lineage>
</organism>
<dbReference type="Pfam" id="PF17294">
    <property type="entry name" value="Lipoprotein_22"/>
    <property type="match status" value="1"/>
</dbReference>
<protein>
    <submittedName>
        <fullName evidence="1">Uncharacterized protein</fullName>
    </submittedName>
</protein>
<reference evidence="1" key="1">
    <citation type="submission" date="2019-07" db="EMBL/GenBank/DDBJ databases">
        <title>Phylogenomic Reclassification of ATCC Bacillus Strains and Various Taxa within the Genus Bacillus.</title>
        <authorList>
            <person name="Riojas M.A."/>
            <person name="Frank A.M."/>
            <person name="Fenn S.L."/>
            <person name="King S.P."/>
            <person name="Brower S.M."/>
            <person name="Hazbon M.H."/>
        </authorList>
    </citation>
    <scope>NUCLEOTIDE SEQUENCE</scope>
    <source>
        <strain evidence="1">NR-12239</strain>
    </source>
</reference>
<dbReference type="AlphaFoldDB" id="A0AAJ1Z1N1"/>
<dbReference type="InterPro" id="IPR035253">
    <property type="entry name" value="Lipoprotein_22_bac"/>
</dbReference>
<comment type="caution">
    <text evidence="1">The sequence shown here is derived from an EMBL/GenBank/DDBJ whole genome shotgun (WGS) entry which is preliminary data.</text>
</comment>
<proteinExistence type="predicted"/>
<evidence type="ECO:0000313" key="1">
    <source>
        <dbReference type="EMBL" id="MDR4328403.1"/>
    </source>
</evidence>
<name>A0AAJ1Z1N1_9BACI</name>
<gene>
    <name evidence="1" type="ORF">FOS08_21570</name>
</gene>
<dbReference type="Proteomes" id="UP001248134">
    <property type="component" value="Unassembled WGS sequence"/>
</dbReference>
<sequence>MIGDEQYTLPIFTRYKENIKEKEVFEVKTGSMGENKVLIIDESTAQAMIKDKIFRTNDVNNSLDYISIKKLPTIPKGHSLVFTHEDQEHIESIDLNDKTIPVQYESNAWIGNSRDYKSQWYLIVARNDVYKEIQANKTKLQLIHLKKSLGYEKPKMSTDNTLVNEYSKMKRQVKDFHKLISVKFVTFEDEG</sequence>
<dbReference type="EMBL" id="VLYX01000031">
    <property type="protein sequence ID" value="MDR4328403.1"/>
    <property type="molecule type" value="Genomic_DNA"/>
</dbReference>